<name>A0ABW6P5Z4_9NOCA</name>
<evidence type="ECO:0000313" key="3">
    <source>
        <dbReference type="Proteomes" id="UP001601442"/>
    </source>
</evidence>
<dbReference type="RefSeq" id="WP_387396179.1">
    <property type="nucleotide sequence ID" value="NZ_JBIAMT010000003.1"/>
</dbReference>
<evidence type="ECO:0000259" key="1">
    <source>
        <dbReference type="Pfam" id="PF04149"/>
    </source>
</evidence>
<protein>
    <submittedName>
        <fullName evidence="2">DUF397 domain-containing protein</fullName>
    </submittedName>
</protein>
<gene>
    <name evidence="2" type="ORF">ACFYU5_19365</name>
</gene>
<proteinExistence type="predicted"/>
<keyword evidence="3" id="KW-1185">Reference proteome</keyword>
<sequence length="67" mass="7370">MNNDLSVAKWFKSSRSTSAKDCVEVAFLEDAVGVRDSKNPTGPALVFTPAEWSSFTTSVQRGRFDRA</sequence>
<accession>A0ABW6P5Z4</accession>
<dbReference type="EMBL" id="JBIAMT010000003">
    <property type="protein sequence ID" value="MFF0498574.1"/>
    <property type="molecule type" value="Genomic_DNA"/>
</dbReference>
<comment type="caution">
    <text evidence="2">The sequence shown here is derived from an EMBL/GenBank/DDBJ whole genome shotgun (WGS) entry which is preliminary data.</text>
</comment>
<reference evidence="2 3" key="1">
    <citation type="submission" date="2024-10" db="EMBL/GenBank/DDBJ databases">
        <title>The Natural Products Discovery Center: Release of the First 8490 Sequenced Strains for Exploring Actinobacteria Biosynthetic Diversity.</title>
        <authorList>
            <person name="Kalkreuter E."/>
            <person name="Kautsar S.A."/>
            <person name="Yang D."/>
            <person name="Bader C.D."/>
            <person name="Teijaro C.N."/>
            <person name="Fluegel L."/>
            <person name="Davis C.M."/>
            <person name="Simpson J.R."/>
            <person name="Lauterbach L."/>
            <person name="Steele A.D."/>
            <person name="Gui C."/>
            <person name="Meng S."/>
            <person name="Li G."/>
            <person name="Viehrig K."/>
            <person name="Ye F."/>
            <person name="Su P."/>
            <person name="Kiefer A.F."/>
            <person name="Nichols A."/>
            <person name="Cepeda A.J."/>
            <person name="Yan W."/>
            <person name="Fan B."/>
            <person name="Jiang Y."/>
            <person name="Adhikari A."/>
            <person name="Zheng C.-J."/>
            <person name="Schuster L."/>
            <person name="Cowan T.M."/>
            <person name="Smanski M.J."/>
            <person name="Chevrette M.G."/>
            <person name="De Carvalho L.P.S."/>
            <person name="Shen B."/>
        </authorList>
    </citation>
    <scope>NUCLEOTIDE SEQUENCE [LARGE SCALE GENOMIC DNA]</scope>
    <source>
        <strain evidence="2 3">NPDC004119</strain>
    </source>
</reference>
<dbReference type="Pfam" id="PF04149">
    <property type="entry name" value="DUF397"/>
    <property type="match status" value="1"/>
</dbReference>
<dbReference type="Proteomes" id="UP001601442">
    <property type="component" value="Unassembled WGS sequence"/>
</dbReference>
<feature type="domain" description="DUF397" evidence="1">
    <location>
        <begin position="8"/>
        <end position="59"/>
    </location>
</feature>
<evidence type="ECO:0000313" key="2">
    <source>
        <dbReference type="EMBL" id="MFF0498574.1"/>
    </source>
</evidence>
<organism evidence="2 3">
    <name type="scientific">Nocardia aobensis</name>
    <dbReference type="NCBI Taxonomy" id="257277"/>
    <lineage>
        <taxon>Bacteria</taxon>
        <taxon>Bacillati</taxon>
        <taxon>Actinomycetota</taxon>
        <taxon>Actinomycetes</taxon>
        <taxon>Mycobacteriales</taxon>
        <taxon>Nocardiaceae</taxon>
        <taxon>Nocardia</taxon>
    </lineage>
</organism>
<dbReference type="InterPro" id="IPR007278">
    <property type="entry name" value="DUF397"/>
</dbReference>